<reference evidence="2 3" key="1">
    <citation type="submission" date="2020-04" db="EMBL/GenBank/DDBJ databases">
        <authorList>
            <person name="Hitch T.C.A."/>
            <person name="Wylensek D."/>
            <person name="Clavel T."/>
        </authorList>
    </citation>
    <scope>NUCLEOTIDE SEQUENCE [LARGE SCALE GENOMIC DNA]</scope>
    <source>
        <strain evidence="2 3">WB01_D5_05</strain>
    </source>
</reference>
<comment type="caution">
    <text evidence="2">The sequence shown here is derived from an EMBL/GenBank/DDBJ whole genome shotgun (WGS) entry which is preliminary data.</text>
</comment>
<proteinExistence type="predicted"/>
<protein>
    <recommendedName>
        <fullName evidence="1">SGNH hydrolase-type esterase domain-containing protein</fullName>
    </recommendedName>
</protein>
<organism evidence="2 3">
    <name type="scientific">Aneurinibacillus aneurinilyticus</name>
    <name type="common">Bacillus aneurinolyticus</name>
    <dbReference type="NCBI Taxonomy" id="1391"/>
    <lineage>
        <taxon>Bacteria</taxon>
        <taxon>Bacillati</taxon>
        <taxon>Bacillota</taxon>
        <taxon>Bacilli</taxon>
        <taxon>Bacillales</taxon>
        <taxon>Paenibacillaceae</taxon>
        <taxon>Aneurinibacillus group</taxon>
        <taxon>Aneurinibacillus</taxon>
    </lineage>
</organism>
<dbReference type="RefSeq" id="WP_021624663.1">
    <property type="nucleotide sequence ID" value="NZ_CABKST010000266.1"/>
</dbReference>
<name>A0A848D435_ANEAE</name>
<evidence type="ECO:0000313" key="2">
    <source>
        <dbReference type="EMBL" id="NMF00827.1"/>
    </source>
</evidence>
<dbReference type="InterPro" id="IPR051532">
    <property type="entry name" value="Ester_Hydrolysis_Enzymes"/>
</dbReference>
<dbReference type="SUPFAM" id="SSF52266">
    <property type="entry name" value="SGNH hydrolase"/>
    <property type="match status" value="1"/>
</dbReference>
<dbReference type="Pfam" id="PF13472">
    <property type="entry name" value="Lipase_GDSL_2"/>
    <property type="match status" value="1"/>
</dbReference>
<gene>
    <name evidence="2" type="ORF">HF838_21630</name>
</gene>
<dbReference type="Gene3D" id="3.40.50.1110">
    <property type="entry name" value="SGNH hydrolase"/>
    <property type="match status" value="1"/>
</dbReference>
<sequence length="218" mass="24731">MGKIMTMNPLSPIHYTAIGDSITVGIGSLFNYGYAHQYRDFIKKEWNAPVAFRNLGKAGWTSQQLLHALKNDASFFKAIQIANIITCSIGGNDLIQAGRVYDKTKNKEAVESALQNFRLNFLSIDRSIKSIKKSSHTPYIIHYIEVYNPKPEFSLAQQWVKKLNQTLHKAADSHTKIAPVYAAFLHHENTLLFVDGKHPNYKGHRLIAETIRSVDYKL</sequence>
<dbReference type="GO" id="GO:0004622">
    <property type="term" value="F:phosphatidylcholine lysophospholipase activity"/>
    <property type="evidence" value="ECO:0007669"/>
    <property type="project" value="TreeGrafter"/>
</dbReference>
<dbReference type="PANTHER" id="PTHR30383">
    <property type="entry name" value="THIOESTERASE 1/PROTEASE 1/LYSOPHOSPHOLIPASE L1"/>
    <property type="match status" value="1"/>
</dbReference>
<feature type="domain" description="SGNH hydrolase-type esterase" evidence="1">
    <location>
        <begin position="17"/>
        <end position="206"/>
    </location>
</feature>
<dbReference type="EMBL" id="JABAGO010000055">
    <property type="protein sequence ID" value="NMF00827.1"/>
    <property type="molecule type" value="Genomic_DNA"/>
</dbReference>
<dbReference type="InterPro" id="IPR013830">
    <property type="entry name" value="SGNH_hydro"/>
</dbReference>
<dbReference type="GeneID" id="92841619"/>
<dbReference type="AlphaFoldDB" id="A0A848D435"/>
<accession>A0A848D435</accession>
<dbReference type="OrthoDB" id="26855at2"/>
<dbReference type="InterPro" id="IPR036514">
    <property type="entry name" value="SGNH_hydro_sf"/>
</dbReference>
<dbReference type="PANTHER" id="PTHR30383:SF27">
    <property type="entry name" value="SPORE GERMINATION LIPASE LIPC"/>
    <property type="match status" value="1"/>
</dbReference>
<evidence type="ECO:0000259" key="1">
    <source>
        <dbReference type="Pfam" id="PF13472"/>
    </source>
</evidence>
<dbReference type="Proteomes" id="UP000561326">
    <property type="component" value="Unassembled WGS sequence"/>
</dbReference>
<evidence type="ECO:0000313" key="3">
    <source>
        <dbReference type="Proteomes" id="UP000561326"/>
    </source>
</evidence>